<reference evidence="13" key="1">
    <citation type="journal article" date="2016" name="Nat. Biotechnol.">
        <title>Sequencing wild and cultivated cassava and related species reveals extensive interspecific hybridization and genetic diversity.</title>
        <authorList>
            <person name="Bredeson J.V."/>
            <person name="Lyons J.B."/>
            <person name="Prochnik S.E."/>
            <person name="Wu G.A."/>
            <person name="Ha C.M."/>
            <person name="Edsinger-Gonzales E."/>
            <person name="Grimwood J."/>
            <person name="Schmutz J."/>
            <person name="Rabbi I.Y."/>
            <person name="Egesi C."/>
            <person name="Nauluvula P."/>
            <person name="Lebot V."/>
            <person name="Ndunguru J."/>
            <person name="Mkamilo G."/>
            <person name="Bart R.S."/>
            <person name="Setter T.L."/>
            <person name="Gleadow R.M."/>
            <person name="Kulakow P."/>
            <person name="Ferguson M.E."/>
            <person name="Rounsley S."/>
            <person name="Rokhsar D.S."/>
        </authorList>
    </citation>
    <scope>NUCLEOTIDE SEQUENCE [LARGE SCALE GENOMIC DNA]</scope>
    <source>
        <strain evidence="13">cv. AM560-2</strain>
    </source>
</reference>
<evidence type="ECO:0000256" key="1">
    <source>
        <dbReference type="ARBA" id="ARBA00004123"/>
    </source>
</evidence>
<dbReference type="GO" id="GO:0000976">
    <property type="term" value="F:transcription cis-regulatory region binding"/>
    <property type="evidence" value="ECO:0000318"/>
    <property type="project" value="GO_Central"/>
</dbReference>
<evidence type="ECO:0000256" key="9">
    <source>
        <dbReference type="ARBA" id="ARBA00023242"/>
    </source>
</evidence>
<evidence type="ECO:0000256" key="5">
    <source>
        <dbReference type="ARBA" id="ARBA00023015"/>
    </source>
</evidence>
<dbReference type="GO" id="GO:0005634">
    <property type="term" value="C:nucleus"/>
    <property type="evidence" value="ECO:0000318"/>
    <property type="project" value="GO_Central"/>
</dbReference>
<dbReference type="OrthoDB" id="636896at2759"/>
<evidence type="ECO:0000256" key="6">
    <source>
        <dbReference type="ARBA" id="ARBA00023125"/>
    </source>
</evidence>
<dbReference type="EMBL" id="CM004399">
    <property type="protein sequence ID" value="OAY34155.1"/>
    <property type="molecule type" value="Genomic_DNA"/>
</dbReference>
<accession>A0A2C9US69</accession>
<evidence type="ECO:0000313" key="12">
    <source>
        <dbReference type="EMBL" id="OAY34155.1"/>
    </source>
</evidence>
<evidence type="ECO:0000259" key="11">
    <source>
        <dbReference type="PROSITE" id="PS51523"/>
    </source>
</evidence>
<dbReference type="SMR" id="A0A2C9US69"/>
<dbReference type="GO" id="GO:0008270">
    <property type="term" value="F:zinc ion binding"/>
    <property type="evidence" value="ECO:0007669"/>
    <property type="project" value="UniProtKB-KW"/>
</dbReference>
<protein>
    <recommendedName>
        <fullName evidence="11">ZF-HD dimerization-type domain-containing protein</fullName>
    </recommendedName>
</protein>
<evidence type="ECO:0000256" key="4">
    <source>
        <dbReference type="ARBA" id="ARBA00022833"/>
    </source>
</evidence>
<dbReference type="NCBIfam" id="TIGR01566">
    <property type="entry name" value="ZF_HD_prot_N"/>
    <property type="match status" value="1"/>
</dbReference>
<keyword evidence="13" id="KW-1185">Reference proteome</keyword>
<evidence type="ECO:0000256" key="3">
    <source>
        <dbReference type="ARBA" id="ARBA00022771"/>
    </source>
</evidence>
<name>A0A2C9US69_MANES</name>
<dbReference type="PANTHER" id="PTHR31948:SF147">
    <property type="entry name" value="ZF-HD DIMERIZATION-TYPE DOMAIN-CONTAINING PROTEIN"/>
    <property type="match status" value="1"/>
</dbReference>
<keyword evidence="5" id="KW-0805">Transcription regulation</keyword>
<keyword evidence="2" id="KW-0479">Metal-binding</keyword>
<dbReference type="SUPFAM" id="SSF46689">
    <property type="entry name" value="Homeodomain-like"/>
    <property type="match status" value="1"/>
</dbReference>
<feature type="compositionally biased region" description="Acidic residues" evidence="10">
    <location>
        <begin position="180"/>
        <end position="189"/>
    </location>
</feature>
<dbReference type="PROSITE" id="PS51523">
    <property type="entry name" value="ZF_HD_DIMER"/>
    <property type="match status" value="1"/>
</dbReference>
<evidence type="ECO:0000256" key="10">
    <source>
        <dbReference type="SAM" id="MobiDB-lite"/>
    </source>
</evidence>
<dbReference type="STRING" id="3983.A0A2C9US69"/>
<evidence type="ECO:0000256" key="2">
    <source>
        <dbReference type="ARBA" id="ARBA00022723"/>
    </source>
</evidence>
<feature type="domain" description="ZF-HD dimerization-type" evidence="11">
    <location>
        <begin position="66"/>
        <end position="115"/>
    </location>
</feature>
<keyword evidence="7" id="KW-0371">Homeobox</keyword>
<dbReference type="Gene3D" id="1.10.10.60">
    <property type="entry name" value="Homeodomain-like"/>
    <property type="match status" value="1"/>
</dbReference>
<keyword evidence="3" id="KW-0863">Zinc-finger</keyword>
<dbReference type="Pfam" id="PF04770">
    <property type="entry name" value="ZF-HD_dimer"/>
    <property type="match status" value="1"/>
</dbReference>
<evidence type="ECO:0000313" key="13">
    <source>
        <dbReference type="Proteomes" id="UP000091857"/>
    </source>
</evidence>
<sequence length="278" mass="30806">MEGQKERNNSSPPKEDMSITRNGGCTAENGRIITSAASRLPFNGPTGAPSSLHLEDQRPCKKVVRYKECLKNYAAAIGGNATDGCGEFMPSGEQGTLEALKCSACSCHRNFHRKEIDGECVYDFYHSSIVGNSGSRIILGHHNGVNGSPQVHHINPLLSSKAPPPHQVIVSYRSGSVPSESDEKDDDDDGHGVVAIRSVGKPRKRFRTKFTEEQKQKMLSFAEKAGWKMQKLEESAVQRFCQDIGIKRRVLKVWMHNNKHNFAKKNPSTSYLEAEQSH</sequence>
<evidence type="ECO:0000256" key="8">
    <source>
        <dbReference type="ARBA" id="ARBA00023163"/>
    </source>
</evidence>
<comment type="subcellular location">
    <subcellularLocation>
        <location evidence="1">Nucleus</location>
    </subcellularLocation>
</comment>
<dbReference type="PANTHER" id="PTHR31948">
    <property type="entry name" value="ZINC-FINGER HOMEODOMAIN PROTEIN 2"/>
    <property type="match status" value="1"/>
</dbReference>
<dbReference type="GO" id="GO:0003700">
    <property type="term" value="F:DNA-binding transcription factor activity"/>
    <property type="evidence" value="ECO:0000318"/>
    <property type="project" value="GO_Central"/>
</dbReference>
<keyword evidence="9" id="KW-0539">Nucleus</keyword>
<keyword evidence="8" id="KW-0804">Transcription</keyword>
<keyword evidence="6" id="KW-0238">DNA-binding</keyword>
<dbReference type="Gramene" id="Manes.13G154100.1.v8.1">
    <property type="protein sequence ID" value="Manes.13G154100.1.v8.1.CDS.1"/>
    <property type="gene ID" value="Manes.13G154100.v8.1"/>
</dbReference>
<dbReference type="NCBIfam" id="TIGR01565">
    <property type="entry name" value="homeo_ZF_HD"/>
    <property type="match status" value="1"/>
</dbReference>
<evidence type="ECO:0000256" key="7">
    <source>
        <dbReference type="ARBA" id="ARBA00023155"/>
    </source>
</evidence>
<dbReference type="AlphaFoldDB" id="A0A2C9US69"/>
<keyword evidence="4" id="KW-0862">Zinc</keyword>
<dbReference type="InterPro" id="IPR006455">
    <property type="entry name" value="Homeodomain_ZF_HD"/>
</dbReference>
<organism evidence="12 13">
    <name type="scientific">Manihot esculenta</name>
    <name type="common">Cassava</name>
    <name type="synonym">Jatropha manihot</name>
    <dbReference type="NCBI Taxonomy" id="3983"/>
    <lineage>
        <taxon>Eukaryota</taxon>
        <taxon>Viridiplantae</taxon>
        <taxon>Streptophyta</taxon>
        <taxon>Embryophyta</taxon>
        <taxon>Tracheophyta</taxon>
        <taxon>Spermatophyta</taxon>
        <taxon>Magnoliopsida</taxon>
        <taxon>eudicotyledons</taxon>
        <taxon>Gunneridae</taxon>
        <taxon>Pentapetalae</taxon>
        <taxon>rosids</taxon>
        <taxon>fabids</taxon>
        <taxon>Malpighiales</taxon>
        <taxon>Euphorbiaceae</taxon>
        <taxon>Crotonoideae</taxon>
        <taxon>Manihoteae</taxon>
        <taxon>Manihot</taxon>
    </lineage>
</organism>
<dbReference type="InterPro" id="IPR009057">
    <property type="entry name" value="Homeodomain-like_sf"/>
</dbReference>
<dbReference type="FunFam" id="1.10.10.60:FF:000257">
    <property type="entry name" value="Zinc-finger homeodomain protein 2"/>
    <property type="match status" value="1"/>
</dbReference>
<dbReference type="Proteomes" id="UP000091857">
    <property type="component" value="Chromosome 13"/>
</dbReference>
<feature type="compositionally biased region" description="Basic and acidic residues" evidence="10">
    <location>
        <begin position="1"/>
        <end position="18"/>
    </location>
</feature>
<feature type="region of interest" description="Disordered" evidence="10">
    <location>
        <begin position="1"/>
        <end position="23"/>
    </location>
</feature>
<feature type="region of interest" description="Disordered" evidence="10">
    <location>
        <begin position="174"/>
        <end position="193"/>
    </location>
</feature>
<gene>
    <name evidence="12" type="ORF">MANES_13G154100v8</name>
</gene>
<dbReference type="GO" id="GO:0006355">
    <property type="term" value="P:regulation of DNA-templated transcription"/>
    <property type="evidence" value="ECO:0000318"/>
    <property type="project" value="GO_Central"/>
</dbReference>
<proteinExistence type="predicted"/>
<dbReference type="InterPro" id="IPR006456">
    <property type="entry name" value="ZF_HD_homeobox_Cys/His_dimer"/>
</dbReference>
<comment type="caution">
    <text evidence="12">The sequence shown here is derived from an EMBL/GenBank/DDBJ whole genome shotgun (WGS) entry which is preliminary data.</text>
</comment>
<dbReference type="OMA" id="IIRYKEC"/>